<dbReference type="Proteomes" id="UP000033533">
    <property type="component" value="Unassembled WGS sequence"/>
</dbReference>
<dbReference type="STRING" id="1218493.JF76_16880"/>
<evidence type="ECO:0000313" key="2">
    <source>
        <dbReference type="Proteomes" id="UP000033533"/>
    </source>
</evidence>
<dbReference type="PATRIC" id="fig|1218493.3.peg.1765"/>
<proteinExistence type="predicted"/>
<organism evidence="1 2">
    <name type="scientific">Lactobacillus kullabergensis</name>
    <dbReference type="NCBI Taxonomy" id="1218493"/>
    <lineage>
        <taxon>Bacteria</taxon>
        <taxon>Bacillati</taxon>
        <taxon>Bacillota</taxon>
        <taxon>Bacilli</taxon>
        <taxon>Lactobacillales</taxon>
        <taxon>Lactobacillaceae</taxon>
        <taxon>Lactobacillus</taxon>
    </lineage>
</organism>
<name>A0A0F4L870_9LACO</name>
<evidence type="ECO:0000313" key="1">
    <source>
        <dbReference type="EMBL" id="KJY54459.1"/>
    </source>
</evidence>
<dbReference type="HOGENOM" id="CLU_061362_0_0_9"/>
<comment type="caution">
    <text evidence="1">The sequence shown here is derived from an EMBL/GenBank/DDBJ whole genome shotgun (WGS) entry which is preliminary data.</text>
</comment>
<dbReference type="OrthoDB" id="2283801at2"/>
<gene>
    <name evidence="1" type="ORF">JF76_16880</name>
</gene>
<sequence>MLKKESDIWNLPSGHKYRFWSQKLLRQRIGIDREIDKYLIEDKFYCVNPATIALYQFQKQPLLGKYKSVIFDCDQGIVLSCRSTQAHLTSFAQNCLLAGLEFQREFARKINLVGHNVIATGRLAYFSLRSYNTGNIDWIALHNMASFSSLQNNVTAFESVTVNRFSYIFTYDNCSRHIPRKVSDSLFFNHALYLLGTVHLKSNLGWRVKSSVGNSLIDQSSYFHPHQSLEEISLKKVMTELLDKKHARYGNLLADYYELPLISDAHKSAYLNSKRPDTLF</sequence>
<accession>A0A0F4L870</accession>
<protein>
    <submittedName>
        <fullName evidence="1">Uncharacterized protein</fullName>
    </submittedName>
</protein>
<dbReference type="AlphaFoldDB" id="A0A0F4L870"/>
<dbReference type="EMBL" id="JXBY01000026">
    <property type="protein sequence ID" value="KJY54459.1"/>
    <property type="molecule type" value="Genomic_DNA"/>
</dbReference>
<dbReference type="RefSeq" id="WP_045928658.1">
    <property type="nucleotide sequence ID" value="NZ_JBHSZS010000026.1"/>
</dbReference>
<reference evidence="1 2" key="1">
    <citation type="submission" date="2014-12" db="EMBL/GenBank/DDBJ databases">
        <title>Comparative genomics of the lactic acid bacteria isolated from the honey bee gut.</title>
        <authorList>
            <person name="Ellegaard K.M."/>
            <person name="Tamarit D."/>
            <person name="Javelind E."/>
            <person name="Olofsson T."/>
            <person name="Andersson S.G."/>
            <person name="Vasquez A."/>
        </authorList>
    </citation>
    <scope>NUCLEOTIDE SEQUENCE [LARGE SCALE GENOMIC DNA]</scope>
    <source>
        <strain evidence="1 2">Biut2</strain>
    </source>
</reference>